<protein>
    <submittedName>
        <fullName evidence="1">(northern house mosquito) hypothetical protein</fullName>
    </submittedName>
</protein>
<sequence>MIGRSGFVDFQQQICCPGFPGTQEGRCPGDRDGLSVGNLCLVLSQQLANVDRDLLWSGELESPAVRTSGSCAGLGEMSSGGVRSGDSLGTARLLASVRHRP</sequence>
<dbReference type="AlphaFoldDB" id="A0A8D8BC29"/>
<evidence type="ECO:0000313" key="1">
    <source>
        <dbReference type="EMBL" id="CAG6472265.1"/>
    </source>
</evidence>
<dbReference type="EMBL" id="HBUE01069706">
    <property type="protein sequence ID" value="CAG6472265.1"/>
    <property type="molecule type" value="Transcribed_RNA"/>
</dbReference>
<proteinExistence type="predicted"/>
<name>A0A8D8BC29_CULPI</name>
<reference evidence="1" key="1">
    <citation type="submission" date="2021-05" db="EMBL/GenBank/DDBJ databases">
        <authorList>
            <person name="Alioto T."/>
            <person name="Alioto T."/>
            <person name="Gomez Garrido J."/>
        </authorList>
    </citation>
    <scope>NUCLEOTIDE SEQUENCE</scope>
</reference>
<accession>A0A8D8BC29</accession>
<organism evidence="1">
    <name type="scientific">Culex pipiens</name>
    <name type="common">House mosquito</name>
    <dbReference type="NCBI Taxonomy" id="7175"/>
    <lineage>
        <taxon>Eukaryota</taxon>
        <taxon>Metazoa</taxon>
        <taxon>Ecdysozoa</taxon>
        <taxon>Arthropoda</taxon>
        <taxon>Hexapoda</taxon>
        <taxon>Insecta</taxon>
        <taxon>Pterygota</taxon>
        <taxon>Neoptera</taxon>
        <taxon>Endopterygota</taxon>
        <taxon>Diptera</taxon>
        <taxon>Nematocera</taxon>
        <taxon>Culicoidea</taxon>
        <taxon>Culicidae</taxon>
        <taxon>Culicinae</taxon>
        <taxon>Culicini</taxon>
        <taxon>Culex</taxon>
        <taxon>Culex</taxon>
    </lineage>
</organism>